<reference evidence="1" key="1">
    <citation type="submission" date="2023-08" db="EMBL/GenBank/DDBJ databases">
        <authorList>
            <person name="Alioto T."/>
            <person name="Alioto T."/>
            <person name="Gomez Garrido J."/>
        </authorList>
    </citation>
    <scope>NUCLEOTIDE SEQUENCE</scope>
</reference>
<organism evidence="1 2">
    <name type="scientific">Octopus vulgaris</name>
    <name type="common">Common octopus</name>
    <dbReference type="NCBI Taxonomy" id="6645"/>
    <lineage>
        <taxon>Eukaryota</taxon>
        <taxon>Metazoa</taxon>
        <taxon>Spiralia</taxon>
        <taxon>Lophotrochozoa</taxon>
        <taxon>Mollusca</taxon>
        <taxon>Cephalopoda</taxon>
        <taxon>Coleoidea</taxon>
        <taxon>Octopodiformes</taxon>
        <taxon>Octopoda</taxon>
        <taxon>Incirrata</taxon>
        <taxon>Octopodidae</taxon>
        <taxon>Octopus</taxon>
    </lineage>
</organism>
<gene>
    <name evidence="1" type="ORF">OCTVUL_1B004101</name>
</gene>
<accession>A0AA36B0K5</accession>
<keyword evidence="2" id="KW-1185">Reference proteome</keyword>
<proteinExistence type="predicted"/>
<dbReference type="AlphaFoldDB" id="A0AA36B0K5"/>
<dbReference type="EMBL" id="OX597820">
    <property type="protein sequence ID" value="CAI9725725.1"/>
    <property type="molecule type" value="Genomic_DNA"/>
</dbReference>
<name>A0AA36B0K5_OCTVU</name>
<protein>
    <submittedName>
        <fullName evidence="1">Uncharacterized protein</fullName>
    </submittedName>
</protein>
<sequence>MGGFEELNDFTGIVLTGTAVKNFCKKQQPGKNSVNYAIIESSDLNVTRSPLLAQNVLPGDREIDSACKHMLL</sequence>
<dbReference type="Proteomes" id="UP001162480">
    <property type="component" value="Chromosome 7"/>
</dbReference>
<evidence type="ECO:0000313" key="1">
    <source>
        <dbReference type="EMBL" id="CAI9725725.1"/>
    </source>
</evidence>
<evidence type="ECO:0000313" key="2">
    <source>
        <dbReference type="Proteomes" id="UP001162480"/>
    </source>
</evidence>